<keyword evidence="2" id="KW-1185">Reference proteome</keyword>
<gene>
    <name evidence="1" type="ORF">KIN20_033772</name>
</gene>
<comment type="caution">
    <text evidence="1">The sequence shown here is derived from an EMBL/GenBank/DDBJ whole genome shotgun (WGS) entry which is preliminary data.</text>
</comment>
<evidence type="ECO:0000313" key="1">
    <source>
        <dbReference type="EMBL" id="KAJ1371768.1"/>
    </source>
</evidence>
<proteinExistence type="predicted"/>
<dbReference type="EMBL" id="JAHQIW010007039">
    <property type="protein sequence ID" value="KAJ1371768.1"/>
    <property type="molecule type" value="Genomic_DNA"/>
</dbReference>
<dbReference type="AlphaFoldDB" id="A0AAD5WJH9"/>
<reference evidence="1" key="1">
    <citation type="submission" date="2021-06" db="EMBL/GenBank/DDBJ databases">
        <title>Parelaphostrongylus tenuis whole genome reference sequence.</title>
        <authorList>
            <person name="Garwood T.J."/>
            <person name="Larsen P.A."/>
            <person name="Fountain-Jones N.M."/>
            <person name="Garbe J.R."/>
            <person name="Macchietto M.G."/>
            <person name="Kania S.A."/>
            <person name="Gerhold R.W."/>
            <person name="Richards J.E."/>
            <person name="Wolf T.M."/>
        </authorList>
    </citation>
    <scope>NUCLEOTIDE SEQUENCE</scope>
    <source>
        <strain evidence="1">MNPRO001-30</strain>
        <tissue evidence="1">Meninges</tissue>
    </source>
</reference>
<evidence type="ECO:0000313" key="2">
    <source>
        <dbReference type="Proteomes" id="UP001196413"/>
    </source>
</evidence>
<dbReference type="Proteomes" id="UP001196413">
    <property type="component" value="Unassembled WGS sequence"/>
</dbReference>
<accession>A0AAD5WJH9</accession>
<organism evidence="1 2">
    <name type="scientific">Parelaphostrongylus tenuis</name>
    <name type="common">Meningeal worm</name>
    <dbReference type="NCBI Taxonomy" id="148309"/>
    <lineage>
        <taxon>Eukaryota</taxon>
        <taxon>Metazoa</taxon>
        <taxon>Ecdysozoa</taxon>
        <taxon>Nematoda</taxon>
        <taxon>Chromadorea</taxon>
        <taxon>Rhabditida</taxon>
        <taxon>Rhabditina</taxon>
        <taxon>Rhabditomorpha</taxon>
        <taxon>Strongyloidea</taxon>
        <taxon>Metastrongylidae</taxon>
        <taxon>Parelaphostrongylus</taxon>
    </lineage>
</organism>
<sequence>MLAVEFDYDPVTIWHVLHETGEHCMKSKEVPHELAMHQLKKRSSACVRVYERYTRDQLKLEHVVTSDEELVVFYYSHRICG</sequence>
<protein>
    <submittedName>
        <fullName evidence="1">Uncharacterized protein</fullName>
    </submittedName>
</protein>
<name>A0AAD5WJH9_PARTN</name>